<keyword evidence="3" id="KW-0812">Transmembrane</keyword>
<evidence type="ECO:0000256" key="3">
    <source>
        <dbReference type="SAM" id="Phobius"/>
    </source>
</evidence>
<feature type="coiled-coil region" evidence="1">
    <location>
        <begin position="507"/>
        <end position="550"/>
    </location>
</feature>
<dbReference type="AlphaFoldDB" id="A0A8J8T519"/>
<name>A0A8J8T519_HALGN</name>
<feature type="compositionally biased region" description="Basic and acidic residues" evidence="2">
    <location>
        <begin position="556"/>
        <end position="576"/>
    </location>
</feature>
<evidence type="ECO:0000256" key="1">
    <source>
        <dbReference type="SAM" id="Coils"/>
    </source>
</evidence>
<keyword evidence="1" id="KW-0175">Coiled coil</keyword>
<feature type="chain" id="PRO_5035308352" evidence="4">
    <location>
        <begin position="19"/>
        <end position="757"/>
    </location>
</feature>
<comment type="caution">
    <text evidence="5">The sequence shown here is derived from an EMBL/GenBank/DDBJ whole genome shotgun (WGS) entry which is preliminary data.</text>
</comment>
<accession>A0A8J8T519</accession>
<gene>
    <name evidence="5" type="ORF">FGO68_gene3556</name>
</gene>
<organism evidence="5 6">
    <name type="scientific">Halteria grandinella</name>
    <dbReference type="NCBI Taxonomy" id="5974"/>
    <lineage>
        <taxon>Eukaryota</taxon>
        <taxon>Sar</taxon>
        <taxon>Alveolata</taxon>
        <taxon>Ciliophora</taxon>
        <taxon>Intramacronucleata</taxon>
        <taxon>Spirotrichea</taxon>
        <taxon>Stichotrichia</taxon>
        <taxon>Sporadotrichida</taxon>
        <taxon>Halteriidae</taxon>
        <taxon>Halteria</taxon>
    </lineage>
</organism>
<evidence type="ECO:0000313" key="6">
    <source>
        <dbReference type="Proteomes" id="UP000785679"/>
    </source>
</evidence>
<proteinExistence type="predicted"/>
<sequence length="757" mass="88674">MKLVVFTLLCYALRQGRAQSSVQSIPKRAYTLYDGYDYESCDAIGHQNLTLISCLQKGGGYRDIYYGDPERLLELPQSYQQQTLDDITREDNSHFYSSYWDEQNQTSQRKSQLLAISGSEMKGIQVNIADKVNHALQYSTQWLALNQHYLGSDGYFDTSTSVPFYKVQDPFNSSNTIISVYLYGYFNSTENISELYRLNVAYASKQLIIANITEDFREQKYEYIEEKFYTYDLFTVQKVDQLYKLSQYTFTIIQNGKVDLEQRVLFQQICDSFEYKNTERYYAIACISQNIIEIKAYEVRTLKQIFNKTIKNYANFFLTMMELSTDDLYLVYPNQTYLSKWTMEEIIRVNSSYYASGMVNSYTSIYQNVSFSKPWQASKSIVMTVTHQTYNRTTVSAIRFCSFREYLNSQDLSCLPCPNNSISIGPHQSKCYTYEEYQIYVSSQESTDSPQNDLALIKFQRLQSQDEPDVLHFTQFTTEVNLTLILPLSIGCTIIVISAVITFMCLQKAKKKKLEELRIRKEEQEALQRAEEQRQKEYEIEKKMRDLEIQANIQEIHVEPQDDTNKEEQETERGQVEEEEQVEEVKIEEVVLEEELPHESRYNEQILNQAQQVLNIGFKKAMLKCWLIKGRINYVQHLIAANNYSELYIYFVKLIQKFELNPKIPRGETTPAMTGNRDFSDTIWDVIEDSFNPLNVQQVQEQIILRNILAVSSDERINTFEAQPPRHLQPYELWYLQYLYELISRARGHGMSVPQVG</sequence>
<keyword evidence="6" id="KW-1185">Reference proteome</keyword>
<feature type="signal peptide" evidence="4">
    <location>
        <begin position="1"/>
        <end position="18"/>
    </location>
</feature>
<evidence type="ECO:0000313" key="5">
    <source>
        <dbReference type="EMBL" id="TNV82652.1"/>
    </source>
</evidence>
<protein>
    <submittedName>
        <fullName evidence="5">Uncharacterized protein</fullName>
    </submittedName>
</protein>
<keyword evidence="3" id="KW-0472">Membrane</keyword>
<reference evidence="5" key="1">
    <citation type="submission" date="2019-06" db="EMBL/GenBank/DDBJ databases">
        <authorList>
            <person name="Zheng W."/>
        </authorList>
    </citation>
    <scope>NUCLEOTIDE SEQUENCE</scope>
    <source>
        <strain evidence="5">QDHG01</strain>
    </source>
</reference>
<feature type="transmembrane region" description="Helical" evidence="3">
    <location>
        <begin position="484"/>
        <end position="506"/>
    </location>
</feature>
<keyword evidence="4" id="KW-0732">Signal</keyword>
<evidence type="ECO:0000256" key="2">
    <source>
        <dbReference type="SAM" id="MobiDB-lite"/>
    </source>
</evidence>
<dbReference type="Proteomes" id="UP000785679">
    <property type="component" value="Unassembled WGS sequence"/>
</dbReference>
<dbReference type="EMBL" id="RRYP01004710">
    <property type="protein sequence ID" value="TNV82652.1"/>
    <property type="molecule type" value="Genomic_DNA"/>
</dbReference>
<keyword evidence="3" id="KW-1133">Transmembrane helix</keyword>
<feature type="region of interest" description="Disordered" evidence="2">
    <location>
        <begin position="556"/>
        <end position="581"/>
    </location>
</feature>
<evidence type="ECO:0000256" key="4">
    <source>
        <dbReference type="SAM" id="SignalP"/>
    </source>
</evidence>